<dbReference type="RefSeq" id="XP_018984074.1">
    <property type="nucleotide sequence ID" value="XM_019130547.1"/>
</dbReference>
<organism evidence="4 5">
    <name type="scientific">Babjeviella inositovora NRRL Y-12698</name>
    <dbReference type="NCBI Taxonomy" id="984486"/>
    <lineage>
        <taxon>Eukaryota</taxon>
        <taxon>Fungi</taxon>
        <taxon>Dikarya</taxon>
        <taxon>Ascomycota</taxon>
        <taxon>Saccharomycotina</taxon>
        <taxon>Pichiomycetes</taxon>
        <taxon>Serinales incertae sedis</taxon>
        <taxon>Babjeviella</taxon>
    </lineage>
</organism>
<evidence type="ECO:0000259" key="3">
    <source>
        <dbReference type="Pfam" id="PF22787"/>
    </source>
</evidence>
<accession>A0A1E3QM21</accession>
<dbReference type="Pfam" id="PF22787">
    <property type="entry name" value="Tag1_M"/>
    <property type="match status" value="1"/>
</dbReference>
<evidence type="ECO:0000313" key="4">
    <source>
        <dbReference type="EMBL" id="ODQ78746.1"/>
    </source>
</evidence>
<gene>
    <name evidence="4" type="ORF">BABINDRAFT_167937</name>
</gene>
<sequence length="540" mass="59098">MGDVSVSEDTPLLVSLPEAYDGRNPARDLEANKHSSRKWRYIWVMAVGLVLLSLLVGLNLLLMIPKAEEFANEAVIFDLQDIKLMGVSPNGVEVAIKGMSTIDYSRISNAYYRHVLGMGGSLLHKLEISIAEMEILVLNTETLEEATLGSVSFAPFNVETSGNRESEIAVLASLKPDTPLVLRTLKGLVLHPSQLYELVGGSSVGLYALGGRLGLGRFRFYLAETIPSMKYGAENVSIEQFQVIENPESQSFQVNIGASVDNPIDRPFPEFSLPHTAWDVYINDCDNSPTISLVNVLTQKVKLSFGEKVAVNVTASVEDLPPALNEACTDDTSLTPLNKFLSNVIKHKQINLLLRADKSNVFGDLDIPISYAFPEDGILRNLTSSLLHNVTMENIEFNFDNGFDKPLISGKVKAFVALPGNINVSSVSVSSIRGIANLFYHGTLFGRVPLQEWQTSRSEWASEDEKWFLVVETDIDDALLEIVNGLLFGSLASDIFTNGKAKVDIDAVVDVIVKTMLGSLEIHGIEGSGDTIITRGFFRG</sequence>
<dbReference type="GeneID" id="30148400"/>
<protein>
    <submittedName>
        <fullName evidence="4">Uncharacterized protein</fullName>
    </submittedName>
</protein>
<dbReference type="InterPro" id="IPR046368">
    <property type="entry name" value="Tag1"/>
</dbReference>
<dbReference type="InterPro" id="IPR055011">
    <property type="entry name" value="Tag1_C"/>
</dbReference>
<name>A0A1E3QM21_9ASCO</name>
<dbReference type="OrthoDB" id="5596576at2759"/>
<dbReference type="PANTHER" id="PTHR35895">
    <property type="entry name" value="CHROMOSOME 16, WHOLE GENOME SHOTGUN SEQUENCE"/>
    <property type="match status" value="1"/>
</dbReference>
<keyword evidence="5" id="KW-1185">Reference proteome</keyword>
<dbReference type="GO" id="GO:0000329">
    <property type="term" value="C:fungal-type vacuole membrane"/>
    <property type="evidence" value="ECO:0007669"/>
    <property type="project" value="InterPro"/>
</dbReference>
<proteinExistence type="predicted"/>
<dbReference type="PANTHER" id="PTHR35895:SF3">
    <property type="entry name" value="PRE-RRNA PROCESSING PROTEIN"/>
    <property type="match status" value="1"/>
</dbReference>
<keyword evidence="1" id="KW-0472">Membrane</keyword>
<feature type="transmembrane region" description="Helical" evidence="1">
    <location>
        <begin position="41"/>
        <end position="64"/>
    </location>
</feature>
<dbReference type="AlphaFoldDB" id="A0A1E3QM21"/>
<feature type="domain" description="Tag1 middle barrel-like" evidence="3">
    <location>
        <begin position="234"/>
        <end position="349"/>
    </location>
</feature>
<keyword evidence="1" id="KW-1133">Transmembrane helix</keyword>
<dbReference type="Proteomes" id="UP000094336">
    <property type="component" value="Unassembled WGS sequence"/>
</dbReference>
<dbReference type="EMBL" id="KV454434">
    <property type="protein sequence ID" value="ODQ78746.1"/>
    <property type="molecule type" value="Genomic_DNA"/>
</dbReference>
<evidence type="ECO:0000256" key="1">
    <source>
        <dbReference type="SAM" id="Phobius"/>
    </source>
</evidence>
<reference evidence="5" key="1">
    <citation type="submission" date="2016-05" db="EMBL/GenBank/DDBJ databases">
        <title>Comparative genomics of biotechnologically important yeasts.</title>
        <authorList>
            <consortium name="DOE Joint Genome Institute"/>
            <person name="Riley R."/>
            <person name="Haridas S."/>
            <person name="Wolfe K.H."/>
            <person name="Lopes M.R."/>
            <person name="Hittinger C.T."/>
            <person name="Goker M."/>
            <person name="Salamov A."/>
            <person name="Wisecaver J."/>
            <person name="Long T.M."/>
            <person name="Aerts A.L."/>
            <person name="Barry K."/>
            <person name="Choi C."/>
            <person name="Clum A."/>
            <person name="Coughlan A.Y."/>
            <person name="Deshpande S."/>
            <person name="Douglass A.P."/>
            <person name="Hanson S.J."/>
            <person name="Klenk H.-P."/>
            <person name="Labutti K."/>
            <person name="Lapidus A."/>
            <person name="Lindquist E."/>
            <person name="Lipzen A."/>
            <person name="Meier-Kolthoff J.P."/>
            <person name="Ohm R.A."/>
            <person name="Otillar R.P."/>
            <person name="Pangilinan J."/>
            <person name="Peng Y."/>
            <person name="Rokas A."/>
            <person name="Rosa C.A."/>
            <person name="Scheuner C."/>
            <person name="Sibirny A.A."/>
            <person name="Slot J.C."/>
            <person name="Stielow J.B."/>
            <person name="Sun H."/>
            <person name="Kurtzman C.P."/>
            <person name="Blackwell M."/>
            <person name="Grigoriev I.V."/>
            <person name="Jeffries T.W."/>
        </authorList>
    </citation>
    <scope>NUCLEOTIDE SEQUENCE [LARGE SCALE GENOMIC DNA]</scope>
    <source>
        <strain evidence="5">NRRL Y-12698</strain>
    </source>
</reference>
<evidence type="ECO:0000313" key="5">
    <source>
        <dbReference type="Proteomes" id="UP000094336"/>
    </source>
</evidence>
<dbReference type="InterPro" id="IPR055010">
    <property type="entry name" value="Tag1_M"/>
</dbReference>
<feature type="domain" description="Tag1 C-terminal" evidence="2">
    <location>
        <begin position="426"/>
        <end position="533"/>
    </location>
</feature>
<keyword evidence="1" id="KW-0812">Transmembrane</keyword>
<dbReference type="Pfam" id="PF22786">
    <property type="entry name" value="Tag1_C"/>
    <property type="match status" value="1"/>
</dbReference>
<evidence type="ECO:0000259" key="2">
    <source>
        <dbReference type="Pfam" id="PF22786"/>
    </source>
</evidence>